<keyword evidence="1" id="KW-1133">Transmembrane helix</keyword>
<feature type="transmembrane region" description="Helical" evidence="1">
    <location>
        <begin position="79"/>
        <end position="100"/>
    </location>
</feature>
<proteinExistence type="predicted"/>
<keyword evidence="1" id="KW-0812">Transmembrane</keyword>
<dbReference type="Proteomes" id="UP000315889">
    <property type="component" value="Unassembled WGS sequence"/>
</dbReference>
<comment type="caution">
    <text evidence="2">The sequence shown here is derived from an EMBL/GenBank/DDBJ whole genome shotgun (WGS) entry which is preliminary data.</text>
</comment>
<sequence length="106" mass="12056">MTSIGAIIEQEKAVSYDQRNKQLFSFYTLTLIAQEQASRRLKKRAGISLLLIVSFLLLFLAPISSLIEGFVASLSTLDIIDIFKLGVLNYGLVFIFYKFLKKRSIF</sequence>
<dbReference type="AlphaFoldDB" id="A0A520MPB5"/>
<keyword evidence="1" id="KW-0472">Membrane</keyword>
<evidence type="ECO:0000313" key="2">
    <source>
        <dbReference type="EMBL" id="RZO23058.1"/>
    </source>
</evidence>
<name>A0A520MPB5_9GAMM</name>
<reference evidence="2 3" key="1">
    <citation type="submission" date="2019-02" db="EMBL/GenBank/DDBJ databases">
        <title>Prokaryotic population dynamics and viral predation in marine succession experiment using metagenomics: the confinement effect.</title>
        <authorList>
            <person name="Haro-Moreno J.M."/>
            <person name="Rodriguez-Valera F."/>
            <person name="Lopez-Perez M."/>
        </authorList>
    </citation>
    <scope>NUCLEOTIDE SEQUENCE [LARGE SCALE GENOMIC DNA]</scope>
    <source>
        <strain evidence="2">MED-G170</strain>
    </source>
</reference>
<feature type="transmembrane region" description="Helical" evidence="1">
    <location>
        <begin position="47"/>
        <end position="67"/>
    </location>
</feature>
<accession>A0A520MPB5</accession>
<dbReference type="EMBL" id="SHBP01000001">
    <property type="protein sequence ID" value="RZO23058.1"/>
    <property type="molecule type" value="Genomic_DNA"/>
</dbReference>
<protein>
    <submittedName>
        <fullName evidence="2">Uncharacterized protein</fullName>
    </submittedName>
</protein>
<gene>
    <name evidence="2" type="ORF">EVB03_01475</name>
</gene>
<evidence type="ECO:0000313" key="3">
    <source>
        <dbReference type="Proteomes" id="UP000315889"/>
    </source>
</evidence>
<evidence type="ECO:0000256" key="1">
    <source>
        <dbReference type="SAM" id="Phobius"/>
    </source>
</evidence>
<organism evidence="2 3">
    <name type="scientific">SAR92 clade bacterium</name>
    <dbReference type="NCBI Taxonomy" id="2315479"/>
    <lineage>
        <taxon>Bacteria</taxon>
        <taxon>Pseudomonadati</taxon>
        <taxon>Pseudomonadota</taxon>
        <taxon>Gammaproteobacteria</taxon>
        <taxon>Cellvibrionales</taxon>
        <taxon>Porticoccaceae</taxon>
        <taxon>SAR92 clade</taxon>
    </lineage>
</organism>